<accession>A0A5C3MUG0</accession>
<sequence length="371" mass="41551">MSAHPASSLRLLPISPLLPASLVSVGRQYNPVQRPSAVSALLIKMSSLVVAWEHNDTRSGSSIVYSGWMVGVADMVGVVSRSMYIRTAVKTTNADLCMLVIDGHCIEPWCDSLSPSSVAKAKPARKNSSIRKTILMPSASLAELQALGKQKTSQYLHARNTTVKHQQQVVNARKWFASFSTQQEQAGSNNTAFQPGDGELGLAEKSALLDPAYRTALEGHSVKATPAMISMYLIHKCFEQDLGNSTAMQIHAALLHEYDQLECMETLYEWSMTQLALEKLWHLPKNPKHAETKAIYLWNCKSTQLQYKHFKFNDERQKGGTLLDPPYFEVNLKNRENWQCKQDKNQALCDALKWIPRASCWYPALITLDRT</sequence>
<name>A0A5C3MUG0_9AGAM</name>
<reference evidence="1 2" key="1">
    <citation type="journal article" date="2019" name="Nat. Ecol. Evol.">
        <title>Megaphylogeny resolves global patterns of mushroom evolution.</title>
        <authorList>
            <person name="Varga T."/>
            <person name="Krizsan K."/>
            <person name="Foldi C."/>
            <person name="Dima B."/>
            <person name="Sanchez-Garcia M."/>
            <person name="Sanchez-Ramirez S."/>
            <person name="Szollosi G.J."/>
            <person name="Szarkandi J.G."/>
            <person name="Papp V."/>
            <person name="Albert L."/>
            <person name="Andreopoulos W."/>
            <person name="Angelini C."/>
            <person name="Antonin V."/>
            <person name="Barry K.W."/>
            <person name="Bougher N.L."/>
            <person name="Buchanan P."/>
            <person name="Buyck B."/>
            <person name="Bense V."/>
            <person name="Catcheside P."/>
            <person name="Chovatia M."/>
            <person name="Cooper J."/>
            <person name="Damon W."/>
            <person name="Desjardin D."/>
            <person name="Finy P."/>
            <person name="Geml J."/>
            <person name="Haridas S."/>
            <person name="Hughes K."/>
            <person name="Justo A."/>
            <person name="Karasinski D."/>
            <person name="Kautmanova I."/>
            <person name="Kiss B."/>
            <person name="Kocsube S."/>
            <person name="Kotiranta H."/>
            <person name="LaButti K.M."/>
            <person name="Lechner B.E."/>
            <person name="Liimatainen K."/>
            <person name="Lipzen A."/>
            <person name="Lukacs Z."/>
            <person name="Mihaltcheva S."/>
            <person name="Morgado L.N."/>
            <person name="Niskanen T."/>
            <person name="Noordeloos M.E."/>
            <person name="Ohm R.A."/>
            <person name="Ortiz-Santana B."/>
            <person name="Ovrebo C."/>
            <person name="Racz N."/>
            <person name="Riley R."/>
            <person name="Savchenko A."/>
            <person name="Shiryaev A."/>
            <person name="Soop K."/>
            <person name="Spirin V."/>
            <person name="Szebenyi C."/>
            <person name="Tomsovsky M."/>
            <person name="Tulloss R.E."/>
            <person name="Uehling J."/>
            <person name="Grigoriev I.V."/>
            <person name="Vagvolgyi C."/>
            <person name="Papp T."/>
            <person name="Martin F.M."/>
            <person name="Miettinen O."/>
            <person name="Hibbett D.S."/>
            <person name="Nagy L.G."/>
        </authorList>
    </citation>
    <scope>NUCLEOTIDE SEQUENCE [LARGE SCALE GENOMIC DNA]</scope>
    <source>
        <strain evidence="1 2">OMC1185</strain>
    </source>
</reference>
<dbReference type="STRING" id="5364.A0A5C3MUG0"/>
<protein>
    <submittedName>
        <fullName evidence="1">Uncharacterized protein</fullName>
    </submittedName>
</protein>
<evidence type="ECO:0000313" key="1">
    <source>
        <dbReference type="EMBL" id="TFK48667.1"/>
    </source>
</evidence>
<organism evidence="1 2">
    <name type="scientific">Heliocybe sulcata</name>
    <dbReference type="NCBI Taxonomy" id="5364"/>
    <lineage>
        <taxon>Eukaryota</taxon>
        <taxon>Fungi</taxon>
        <taxon>Dikarya</taxon>
        <taxon>Basidiomycota</taxon>
        <taxon>Agaricomycotina</taxon>
        <taxon>Agaricomycetes</taxon>
        <taxon>Gloeophyllales</taxon>
        <taxon>Gloeophyllaceae</taxon>
        <taxon>Heliocybe</taxon>
    </lineage>
</organism>
<dbReference type="OrthoDB" id="164951at2759"/>
<keyword evidence="2" id="KW-1185">Reference proteome</keyword>
<proteinExistence type="predicted"/>
<dbReference type="Proteomes" id="UP000305948">
    <property type="component" value="Unassembled WGS sequence"/>
</dbReference>
<dbReference type="EMBL" id="ML213518">
    <property type="protein sequence ID" value="TFK48667.1"/>
    <property type="molecule type" value="Genomic_DNA"/>
</dbReference>
<dbReference type="AlphaFoldDB" id="A0A5C3MUG0"/>
<gene>
    <name evidence="1" type="ORF">OE88DRAFT_1646804</name>
</gene>
<evidence type="ECO:0000313" key="2">
    <source>
        <dbReference type="Proteomes" id="UP000305948"/>
    </source>
</evidence>